<evidence type="ECO:0000256" key="8">
    <source>
        <dbReference type="ARBA" id="ARBA00022832"/>
    </source>
</evidence>
<evidence type="ECO:0000256" key="4">
    <source>
        <dbReference type="ARBA" id="ARBA00022679"/>
    </source>
</evidence>
<keyword evidence="12 13" id="KW-0275">Fatty acid biosynthesis</keyword>
<evidence type="ECO:0000256" key="12">
    <source>
        <dbReference type="ARBA" id="ARBA00023160"/>
    </source>
</evidence>
<keyword evidence="9 13" id="KW-0862">Zinc</keyword>
<accession>A0A097KQU9</accession>
<feature type="compositionally biased region" description="Acidic residues" evidence="14">
    <location>
        <begin position="147"/>
        <end position="156"/>
    </location>
</feature>
<evidence type="ECO:0000256" key="7">
    <source>
        <dbReference type="ARBA" id="ARBA00022771"/>
    </source>
</evidence>
<feature type="region of interest" description="Disordered" evidence="14">
    <location>
        <begin position="137"/>
        <end position="332"/>
    </location>
</feature>
<dbReference type="AlphaFoldDB" id="A0A097KQU9"/>
<evidence type="ECO:0000259" key="15">
    <source>
        <dbReference type="PROSITE" id="PS50980"/>
    </source>
</evidence>
<keyword evidence="10 13" id="KW-0067">ATP-binding</keyword>
<organism evidence="16">
    <name type="scientific">Elliptochloris bilobata</name>
    <dbReference type="NCBI Taxonomy" id="381761"/>
    <lineage>
        <taxon>Eukaryota</taxon>
        <taxon>Viridiplantae</taxon>
        <taxon>Chlorophyta</taxon>
        <taxon>core chlorophytes</taxon>
        <taxon>Trebouxiophyceae</taxon>
        <taxon>Trebouxiophyceae incertae sedis</taxon>
        <taxon>Elliptochloris clade</taxon>
        <taxon>Elliptochloris</taxon>
    </lineage>
</organism>
<reference evidence="16" key="1">
    <citation type="journal article" date="2014" name="BMC Evol. Biol.">
        <title>Chloroplast phylogenomic analysis resolves deep-level relationships within the green algal class Trebouxiophyceae.</title>
        <authorList>
            <person name="Lemieux C."/>
            <person name="Otis C."/>
            <person name="Turmel M."/>
        </authorList>
    </citation>
    <scope>NUCLEOTIDE SEQUENCE</scope>
</reference>
<dbReference type="EC" id="2.1.3.15" evidence="13"/>
<evidence type="ECO:0000256" key="2">
    <source>
        <dbReference type="ARBA" id="ARBA00011842"/>
    </source>
</evidence>
<dbReference type="GeneID" id="22161247"/>
<sequence length="1017" mass="115102">MSIENKIVSTIGIETRQEENTFQTKLPDEKMNSILQEQEQRPQKQEESVSEETPPPLESPSLTTPIAAPSIKMESTEENVVGELSTDTAQSASSRPVWLCLEWPRFEKSWAVDPTFMNPDWLKLEEMSSDWFTEEEMITFPESQTGAEEENEEEITETERLLSLESQTSPEQQKIEKEESNKKESLDFDQNEEALLGKENSADKTEASLFEEASSLDQGFSKKNASLKEENSFHLQEKPSVEKKNEAEDEPALEKETSIEKENGEEKEPALSEEPSVEKKNGEKGISFPAKGEEEETPSKEENPEKMEKFQDWESGWGEEWEKNDDDPDSKWVWESTRVQKKEVEEGKKWDPTQPIDWFYKSTVGEEERRLEEEEELERQELEKLWSEAYARQRHDHEEDREQIEESAFALASPHAGSIKDNASFSTDKENTPLPLVEEKTSLSFTKSNREKETSCFADERETSLLLTDEETSLSLEEQGTFLSPGEEDTSLSPEKENTTFSPTEEETSLSVGEEEIYSSAEEGRPSSFAGEKEPSSFAKEEDTSSSPGEKNSSLSIKLKERKNEEYEGVQKEWESVWKRPWEEAVKRDWNYEEDGAVDKEPVEEKTRKESQEMSPELDRNERARRLWLRCEECGSILYRKHVKENNKVCFTCASHLDMSSEERIENLIDANSWKPINDQVSPGDPLEFEDEKRYLNRLEESQERTGLQDAIQTGTAMIEGIPIALGVMDFQFMGGSMGSVVGEKITRLIEYALEEGLFLVLVCASGGARMQEGIFSLMQMAKISGALSLYKSCGNLLYISLLTSPTTGGVTASFAMLGDIIIAEPKAVIGFAGRRVIEQTLQEELPENFQTAEYLHFHGLIDLIVHRRHLREAFFECISFHQNASLKVGNMIMIKSYYSGNRISPSNSDNGVFPPNRRDSNPSLNGFTTNEISPPHKKLPFSSKASLTSFLDGDSTPAGNEPVRSEFSSFDGDSTPDSNEPAPSETPSPDEDLSPYPNGNLSLNESSTFTEEGKKI</sequence>
<feature type="domain" description="CoA carboxyltransferase N-terminal" evidence="15">
    <location>
        <begin position="627"/>
        <end position="897"/>
    </location>
</feature>
<feature type="compositionally biased region" description="Polar residues" evidence="14">
    <location>
        <begin position="967"/>
        <end position="979"/>
    </location>
</feature>
<keyword evidence="5 13" id="KW-0479">Metal-binding</keyword>
<feature type="region of interest" description="Disordered" evidence="14">
    <location>
        <begin position="906"/>
        <end position="1017"/>
    </location>
</feature>
<feature type="compositionally biased region" description="Basic and acidic residues" evidence="14">
    <location>
        <begin position="448"/>
        <end position="463"/>
    </location>
</feature>
<feature type="zinc finger region" description="C4-type" evidence="13">
    <location>
        <begin position="631"/>
        <end position="653"/>
    </location>
</feature>
<comment type="subunit">
    <text evidence="2">Acetyl-CoA carboxylase is a heterohexamer composed of biotin carboxyl carrier protein, biotin carboxylase and 2 subunits each of ACCase subunit alpha and ACCase plastid-coded subunit beta (accD).</text>
</comment>
<comment type="cofactor">
    <cofactor evidence="13">
        <name>Zn(2+)</name>
        <dbReference type="ChEBI" id="CHEBI:29105"/>
    </cofactor>
    <text evidence="13">Binds 1 zinc ion per subunit.</text>
</comment>
<feature type="binding site" evidence="13">
    <location>
        <position position="653"/>
    </location>
    <ligand>
        <name>Zn(2+)</name>
        <dbReference type="ChEBI" id="CHEBI:29105"/>
    </ligand>
</feature>
<proteinExistence type="inferred from homology"/>
<dbReference type="InterPro" id="IPR000438">
    <property type="entry name" value="Acetyl_CoA_COase_Trfase_b_su"/>
</dbReference>
<feature type="compositionally biased region" description="Acidic residues" evidence="14">
    <location>
        <begin position="317"/>
        <end position="328"/>
    </location>
</feature>
<keyword evidence="16" id="KW-0934">Plastid</keyword>
<evidence type="ECO:0000256" key="9">
    <source>
        <dbReference type="ARBA" id="ARBA00022833"/>
    </source>
</evidence>
<feature type="compositionally biased region" description="Polar residues" evidence="14">
    <location>
        <begin position="545"/>
        <end position="556"/>
    </location>
</feature>
<dbReference type="EMBL" id="KM462887">
    <property type="protein sequence ID" value="AIT95556.1"/>
    <property type="molecule type" value="Genomic_DNA"/>
</dbReference>
<gene>
    <name evidence="13 16" type="primary">accD</name>
</gene>
<dbReference type="NCBIfam" id="TIGR00515">
    <property type="entry name" value="accD"/>
    <property type="match status" value="1"/>
</dbReference>
<dbReference type="SUPFAM" id="SSF52096">
    <property type="entry name" value="ClpP/crotonase"/>
    <property type="match status" value="1"/>
</dbReference>
<feature type="binding site" evidence="13">
    <location>
        <position position="650"/>
    </location>
    <ligand>
        <name>Zn(2+)</name>
        <dbReference type="ChEBI" id="CHEBI:29105"/>
    </ligand>
</feature>
<keyword evidence="6 13" id="KW-0547">Nucleotide-binding</keyword>
<evidence type="ECO:0000256" key="14">
    <source>
        <dbReference type="SAM" id="MobiDB-lite"/>
    </source>
</evidence>
<feature type="binding site" evidence="13">
    <location>
        <position position="634"/>
    </location>
    <ligand>
        <name>Zn(2+)</name>
        <dbReference type="ChEBI" id="CHEBI:29105"/>
    </ligand>
</feature>
<dbReference type="InterPro" id="IPR041010">
    <property type="entry name" value="Znf-ACC"/>
</dbReference>
<dbReference type="InterPro" id="IPR011762">
    <property type="entry name" value="COA_CT_N"/>
</dbReference>
<dbReference type="GO" id="GO:0006633">
    <property type="term" value="P:fatty acid biosynthetic process"/>
    <property type="evidence" value="ECO:0007669"/>
    <property type="project" value="UniProtKB-KW"/>
</dbReference>
<dbReference type="GO" id="GO:0016743">
    <property type="term" value="F:carboxyl- or carbamoyltransferase activity"/>
    <property type="evidence" value="ECO:0007669"/>
    <property type="project" value="UniProtKB-UniRule"/>
</dbReference>
<evidence type="ECO:0000256" key="1">
    <source>
        <dbReference type="ARBA" id="ARBA00004496"/>
    </source>
</evidence>
<geneLocation type="chloroplast" evidence="16"/>
<feature type="compositionally biased region" description="Polar residues" evidence="14">
    <location>
        <begin position="998"/>
        <end position="1011"/>
    </location>
</feature>
<feature type="compositionally biased region" description="Basic and acidic residues" evidence="14">
    <location>
        <begin position="427"/>
        <end position="441"/>
    </location>
</feature>
<dbReference type="GO" id="GO:2001295">
    <property type="term" value="P:malonyl-CoA biosynthetic process"/>
    <property type="evidence" value="ECO:0007669"/>
    <property type="project" value="UniProtKB-UniRule"/>
</dbReference>
<dbReference type="PANTHER" id="PTHR42995">
    <property type="entry name" value="ACETYL-COENZYME A CARBOXYLASE CARBOXYL TRANSFERASE SUBUNIT BETA, CHLOROPLASTIC"/>
    <property type="match status" value="1"/>
</dbReference>
<keyword evidence="3 13" id="KW-0444">Lipid biosynthesis</keyword>
<feature type="compositionally biased region" description="Basic and acidic residues" evidence="14">
    <location>
        <begin position="173"/>
        <end position="186"/>
    </location>
</feature>
<evidence type="ECO:0000256" key="10">
    <source>
        <dbReference type="ARBA" id="ARBA00022840"/>
    </source>
</evidence>
<feature type="compositionally biased region" description="Polar residues" evidence="14">
    <location>
        <begin position="215"/>
        <end position="224"/>
    </location>
</feature>
<comment type="function">
    <text evidence="13">Component of the acetyl coenzyme A carboxylase (ACC) complex. Biotin carboxylase (BC) catalyzes the carboxylation of biotin on its carrier protein (BCCP) and then the CO(2) group is transferred by the transcarboxylase to acetyl-CoA to form malonyl-CoA.</text>
</comment>
<feature type="compositionally biased region" description="Polar residues" evidence="14">
    <location>
        <begin position="922"/>
        <end position="933"/>
    </location>
</feature>
<feature type="compositionally biased region" description="Basic and acidic residues" evidence="14">
    <location>
        <begin position="226"/>
        <end position="283"/>
    </location>
</feature>
<dbReference type="GO" id="GO:0008270">
    <property type="term" value="F:zinc ion binding"/>
    <property type="evidence" value="ECO:0007669"/>
    <property type="project" value="UniProtKB-UniRule"/>
</dbReference>
<comment type="subunit">
    <text evidence="13">Acetyl-CoA carboxylase is a heterohexamer composed of biotin carboxyl carrier protein, biotin carboxylase and two subunits each of ACCase subunit alpha and ACCase plastid-coded subunit beta (accD).</text>
</comment>
<dbReference type="Pfam" id="PF01039">
    <property type="entry name" value="Carboxyl_trans"/>
    <property type="match status" value="1"/>
</dbReference>
<name>A0A097KQU9_9CHLO</name>
<keyword evidence="16" id="KW-0150">Chloroplast</keyword>
<protein>
    <recommendedName>
        <fullName evidence="13">Acetyl-coenzyme A carboxylase carboxyl transferase subunit beta, chloroplastic</fullName>
        <shortName evidence="13">ACCase subunit beta</shortName>
        <shortName evidence="13">Acetyl-CoA carboxylase carboxyltransferase subunit beta</shortName>
        <ecNumber evidence="13">2.1.3.15</ecNumber>
    </recommendedName>
</protein>
<feature type="compositionally biased region" description="Basic and acidic residues" evidence="14">
    <location>
        <begin position="531"/>
        <end position="543"/>
    </location>
</feature>
<feature type="compositionally biased region" description="Basic and acidic residues" evidence="14">
    <location>
        <begin position="38"/>
        <end position="47"/>
    </location>
</feature>
<feature type="compositionally biased region" description="Basic and acidic residues" evidence="14">
    <location>
        <begin position="297"/>
        <end position="312"/>
    </location>
</feature>
<comment type="pathway">
    <text evidence="13">Lipid metabolism; malonyl-CoA biosynthesis; malonyl-CoA from acetyl-CoA: step 1/1.</text>
</comment>
<feature type="region of interest" description="Disordered" evidence="14">
    <location>
        <begin position="16"/>
        <end position="93"/>
    </location>
</feature>
<feature type="region of interest" description="Disordered" evidence="14">
    <location>
        <begin position="392"/>
        <end position="562"/>
    </location>
</feature>
<comment type="similarity">
    <text evidence="13">Belongs to the AccD/PCCB family.</text>
</comment>
<feature type="binding site" evidence="13">
    <location>
        <position position="631"/>
    </location>
    <ligand>
        <name>Zn(2+)</name>
        <dbReference type="ChEBI" id="CHEBI:29105"/>
    </ligand>
</feature>
<dbReference type="Pfam" id="PF17848">
    <property type="entry name" value="Zn_ribbon_ACC"/>
    <property type="match status" value="1"/>
</dbReference>
<feature type="compositionally biased region" description="Acidic residues" evidence="14">
    <location>
        <begin position="504"/>
        <end position="517"/>
    </location>
</feature>
<dbReference type="GO" id="GO:0003989">
    <property type="term" value="F:acetyl-CoA carboxylase activity"/>
    <property type="evidence" value="ECO:0007669"/>
    <property type="project" value="InterPro"/>
</dbReference>
<dbReference type="PROSITE" id="PS50980">
    <property type="entry name" value="COA_CT_NTER"/>
    <property type="match status" value="1"/>
</dbReference>
<dbReference type="RefSeq" id="YP_009106783.1">
    <property type="nucleotide sequence ID" value="NC_025548.1"/>
</dbReference>
<keyword evidence="11 13" id="KW-0443">Lipid metabolism</keyword>
<evidence type="ECO:0000256" key="3">
    <source>
        <dbReference type="ARBA" id="ARBA00022516"/>
    </source>
</evidence>
<comment type="catalytic activity">
    <reaction evidence="13">
        <text>N(6)-carboxybiotinyl-L-lysyl-[protein] + acetyl-CoA = N(6)-biotinyl-L-lysyl-[protein] + malonyl-CoA</text>
        <dbReference type="Rhea" id="RHEA:54728"/>
        <dbReference type="Rhea" id="RHEA-COMP:10505"/>
        <dbReference type="Rhea" id="RHEA-COMP:10506"/>
        <dbReference type="ChEBI" id="CHEBI:57288"/>
        <dbReference type="ChEBI" id="CHEBI:57384"/>
        <dbReference type="ChEBI" id="CHEBI:83144"/>
        <dbReference type="ChEBI" id="CHEBI:83145"/>
        <dbReference type="EC" id="2.1.3.15"/>
    </reaction>
</comment>
<feature type="region of interest" description="Disordered" evidence="14">
    <location>
        <begin position="597"/>
        <end position="619"/>
    </location>
</feature>
<dbReference type="GO" id="GO:0005524">
    <property type="term" value="F:ATP binding"/>
    <property type="evidence" value="ECO:0007669"/>
    <property type="project" value="UniProtKB-KW"/>
</dbReference>
<dbReference type="UniPathway" id="UPA00655">
    <property type="reaction ID" value="UER00711"/>
</dbReference>
<keyword evidence="8 13" id="KW-0276">Fatty acid metabolism</keyword>
<evidence type="ECO:0000256" key="13">
    <source>
        <dbReference type="HAMAP-Rule" id="MF_01395"/>
    </source>
</evidence>
<dbReference type="HAMAP" id="MF_01395">
    <property type="entry name" value="AcetylCoA_CT_beta"/>
    <property type="match status" value="1"/>
</dbReference>
<dbReference type="GO" id="GO:0009317">
    <property type="term" value="C:acetyl-CoA carboxylase complex"/>
    <property type="evidence" value="ECO:0007669"/>
    <property type="project" value="InterPro"/>
</dbReference>
<dbReference type="PRINTS" id="PR01070">
    <property type="entry name" value="ACCCTRFRASEB"/>
</dbReference>
<keyword evidence="7 13" id="KW-0863">Zinc-finger</keyword>
<evidence type="ECO:0000256" key="5">
    <source>
        <dbReference type="ARBA" id="ARBA00022723"/>
    </source>
</evidence>
<dbReference type="InterPro" id="IPR029045">
    <property type="entry name" value="ClpP/crotonase-like_dom_sf"/>
</dbReference>
<evidence type="ECO:0000313" key="16">
    <source>
        <dbReference type="EMBL" id="AIT95556.1"/>
    </source>
</evidence>
<dbReference type="PANTHER" id="PTHR42995:SF5">
    <property type="entry name" value="ACETYL-COENZYME A CARBOXYLASE CARBOXYL TRANSFERASE SUBUNIT BETA, CHLOROPLASTIC"/>
    <property type="match status" value="1"/>
</dbReference>
<evidence type="ECO:0000256" key="11">
    <source>
        <dbReference type="ARBA" id="ARBA00023098"/>
    </source>
</evidence>
<dbReference type="GO" id="GO:0009570">
    <property type="term" value="C:chloroplast stroma"/>
    <property type="evidence" value="ECO:0007669"/>
    <property type="project" value="UniProtKB-SubCell"/>
</dbReference>
<dbReference type="InterPro" id="IPR034733">
    <property type="entry name" value="AcCoA_carboxyl_beta"/>
</dbReference>
<comment type="subcellular location">
    <subcellularLocation>
        <location evidence="1">Cytoplasm</location>
    </subcellularLocation>
    <subcellularLocation>
        <location evidence="13">Plastid</location>
        <location evidence="13">Chloroplast stroma</location>
    </subcellularLocation>
</comment>
<evidence type="ECO:0000256" key="6">
    <source>
        <dbReference type="ARBA" id="ARBA00022741"/>
    </source>
</evidence>
<dbReference type="Gene3D" id="3.90.226.10">
    <property type="entry name" value="2-enoyl-CoA Hydratase, Chain A, domain 1"/>
    <property type="match status" value="1"/>
</dbReference>
<keyword evidence="4 13" id="KW-0808">Transferase</keyword>